<reference evidence="2" key="1">
    <citation type="submission" date="2015-11" db="EMBL/GenBank/DDBJ databases">
        <title>De novo transcriptome assembly of four potential Pierce s Disease insect vectors from Arizona vineyards.</title>
        <authorList>
            <person name="Tassone E.E."/>
        </authorList>
    </citation>
    <scope>NUCLEOTIDE SEQUENCE</scope>
</reference>
<organism evidence="2">
    <name type="scientific">Graphocephala atropunctata</name>
    <dbReference type="NCBI Taxonomy" id="36148"/>
    <lineage>
        <taxon>Eukaryota</taxon>
        <taxon>Metazoa</taxon>
        <taxon>Ecdysozoa</taxon>
        <taxon>Arthropoda</taxon>
        <taxon>Hexapoda</taxon>
        <taxon>Insecta</taxon>
        <taxon>Pterygota</taxon>
        <taxon>Neoptera</taxon>
        <taxon>Paraneoptera</taxon>
        <taxon>Hemiptera</taxon>
        <taxon>Auchenorrhyncha</taxon>
        <taxon>Membracoidea</taxon>
        <taxon>Cicadellidae</taxon>
        <taxon>Cicadellinae</taxon>
        <taxon>Cicadellini</taxon>
        <taxon>Graphocephala</taxon>
    </lineage>
</organism>
<accession>A0A1B6KRU8</accession>
<dbReference type="EMBL" id="GEBQ01025801">
    <property type="protein sequence ID" value="JAT14176.1"/>
    <property type="molecule type" value="Transcribed_RNA"/>
</dbReference>
<feature type="non-terminal residue" evidence="2">
    <location>
        <position position="1"/>
    </location>
</feature>
<protein>
    <submittedName>
        <fullName evidence="2">Uncharacterized protein</fullName>
    </submittedName>
</protein>
<gene>
    <name evidence="2" type="ORF">g.54299</name>
</gene>
<evidence type="ECO:0000256" key="1">
    <source>
        <dbReference type="SAM" id="SignalP"/>
    </source>
</evidence>
<feature type="signal peptide" evidence="1">
    <location>
        <begin position="1"/>
        <end position="17"/>
    </location>
</feature>
<keyword evidence="1" id="KW-0732">Signal</keyword>
<sequence length="152" mass="17175">ASKVVLLAYLHIAQTLAIKVADNTKGYSRIFVASPGVRKYTYDIAHDPEGSDFRINFDPSTSELQSLGDEFLQHSPVFHRPSGKYSQRDLAADFHQYSVNPDHYEQIQLKVKTPSHHEMLKSSKDIQSVHAAYSKGLPPMPPKPMSFEKFET</sequence>
<name>A0A1B6KRU8_9HEMI</name>
<evidence type="ECO:0000313" key="2">
    <source>
        <dbReference type="EMBL" id="JAT14176.1"/>
    </source>
</evidence>
<proteinExistence type="predicted"/>
<dbReference type="AlphaFoldDB" id="A0A1B6KRU8"/>
<feature type="chain" id="PRO_5008586808" evidence="1">
    <location>
        <begin position="18"/>
        <end position="152"/>
    </location>
</feature>
<feature type="non-terminal residue" evidence="2">
    <location>
        <position position="152"/>
    </location>
</feature>